<evidence type="ECO:0000313" key="13">
    <source>
        <dbReference type="EMBL" id="PQJ55283.1"/>
    </source>
</evidence>
<dbReference type="AlphaFoldDB" id="A0A2S7UZC6"/>
<evidence type="ECO:0000256" key="4">
    <source>
        <dbReference type="ARBA" id="ARBA00022475"/>
    </source>
</evidence>
<dbReference type="SMART" id="SM00388">
    <property type="entry name" value="HisKA"/>
    <property type="match status" value="1"/>
</dbReference>
<feature type="domain" description="Histidine kinase" evidence="11">
    <location>
        <begin position="218"/>
        <end position="431"/>
    </location>
</feature>
<evidence type="ECO:0000256" key="8">
    <source>
        <dbReference type="ARBA" id="ARBA00022777"/>
    </source>
</evidence>
<dbReference type="InterPro" id="IPR004358">
    <property type="entry name" value="Sig_transdc_His_kin-like_C"/>
</dbReference>
<dbReference type="InterPro" id="IPR036890">
    <property type="entry name" value="HATPase_C_sf"/>
</dbReference>
<evidence type="ECO:0000259" key="11">
    <source>
        <dbReference type="PROSITE" id="PS50109"/>
    </source>
</evidence>
<dbReference type="Pfam" id="PF02518">
    <property type="entry name" value="HATPase_c"/>
    <property type="match status" value="1"/>
</dbReference>
<dbReference type="EMBL" id="MSCH01000003">
    <property type="protein sequence ID" value="PQJ55283.1"/>
    <property type="molecule type" value="Genomic_DNA"/>
</dbReference>
<evidence type="ECO:0000256" key="6">
    <source>
        <dbReference type="ARBA" id="ARBA00022679"/>
    </source>
</evidence>
<dbReference type="InterPro" id="IPR003661">
    <property type="entry name" value="HisK_dim/P_dom"/>
</dbReference>
<gene>
    <name evidence="13" type="ORF">BTO11_11935</name>
</gene>
<reference evidence="13 14" key="1">
    <citation type="submission" date="2016-12" db="EMBL/GenBank/DDBJ databases">
        <title>Diversity of luminous bacteria.</title>
        <authorList>
            <person name="Yoshizawa S."/>
            <person name="Kogure K."/>
        </authorList>
    </citation>
    <scope>NUCLEOTIDE SEQUENCE [LARGE SCALE GENOMIC DNA]</scope>
    <source>
        <strain evidence="13 14">SA4-48</strain>
    </source>
</reference>
<keyword evidence="9" id="KW-0067">ATP-binding</keyword>
<evidence type="ECO:0000256" key="10">
    <source>
        <dbReference type="SAM" id="Phobius"/>
    </source>
</evidence>
<comment type="subcellular location">
    <subcellularLocation>
        <location evidence="2">Cell membrane</location>
        <topology evidence="2">Multi-pass membrane protein</topology>
    </subcellularLocation>
</comment>
<organism evidence="13 14">
    <name type="scientific">Psychrosphaera saromensis</name>
    <dbReference type="NCBI Taxonomy" id="716813"/>
    <lineage>
        <taxon>Bacteria</taxon>
        <taxon>Pseudomonadati</taxon>
        <taxon>Pseudomonadota</taxon>
        <taxon>Gammaproteobacteria</taxon>
        <taxon>Alteromonadales</taxon>
        <taxon>Pseudoalteromonadaceae</taxon>
        <taxon>Psychrosphaera</taxon>
    </lineage>
</organism>
<keyword evidence="10" id="KW-0472">Membrane</keyword>
<keyword evidence="8" id="KW-0418">Kinase</keyword>
<dbReference type="SUPFAM" id="SSF47384">
    <property type="entry name" value="Homodimeric domain of signal transducing histidine kinase"/>
    <property type="match status" value="1"/>
</dbReference>
<dbReference type="PROSITE" id="PS50885">
    <property type="entry name" value="HAMP"/>
    <property type="match status" value="1"/>
</dbReference>
<dbReference type="InterPro" id="IPR003594">
    <property type="entry name" value="HATPase_dom"/>
</dbReference>
<evidence type="ECO:0000256" key="1">
    <source>
        <dbReference type="ARBA" id="ARBA00000085"/>
    </source>
</evidence>
<evidence type="ECO:0000313" key="14">
    <source>
        <dbReference type="Proteomes" id="UP000239007"/>
    </source>
</evidence>
<evidence type="ECO:0000259" key="12">
    <source>
        <dbReference type="PROSITE" id="PS50885"/>
    </source>
</evidence>
<proteinExistence type="predicted"/>
<dbReference type="Pfam" id="PF00512">
    <property type="entry name" value="HisKA"/>
    <property type="match status" value="1"/>
</dbReference>
<dbReference type="InterPro" id="IPR005467">
    <property type="entry name" value="His_kinase_dom"/>
</dbReference>
<dbReference type="Gene3D" id="1.10.287.130">
    <property type="match status" value="1"/>
</dbReference>
<dbReference type="RefSeq" id="WP_219846468.1">
    <property type="nucleotide sequence ID" value="NZ_MSCH01000003.1"/>
</dbReference>
<evidence type="ECO:0000256" key="5">
    <source>
        <dbReference type="ARBA" id="ARBA00022553"/>
    </source>
</evidence>
<dbReference type="GO" id="GO:0005524">
    <property type="term" value="F:ATP binding"/>
    <property type="evidence" value="ECO:0007669"/>
    <property type="project" value="UniProtKB-KW"/>
</dbReference>
<dbReference type="PROSITE" id="PS50109">
    <property type="entry name" value="HIS_KIN"/>
    <property type="match status" value="1"/>
</dbReference>
<comment type="caution">
    <text evidence="13">The sequence shown here is derived from an EMBL/GenBank/DDBJ whole genome shotgun (WGS) entry which is preliminary data.</text>
</comment>
<dbReference type="PRINTS" id="PR00344">
    <property type="entry name" value="BCTRLSENSOR"/>
</dbReference>
<dbReference type="CDD" id="cd06225">
    <property type="entry name" value="HAMP"/>
    <property type="match status" value="1"/>
</dbReference>
<dbReference type="SMART" id="SM00304">
    <property type="entry name" value="HAMP"/>
    <property type="match status" value="1"/>
</dbReference>
<keyword evidence="5" id="KW-0597">Phosphoprotein</keyword>
<dbReference type="CDD" id="cd00082">
    <property type="entry name" value="HisKA"/>
    <property type="match status" value="1"/>
</dbReference>
<keyword evidence="10" id="KW-1133">Transmembrane helix</keyword>
<dbReference type="Gene3D" id="6.10.340.10">
    <property type="match status" value="1"/>
</dbReference>
<feature type="domain" description="HAMP" evidence="12">
    <location>
        <begin position="158"/>
        <end position="210"/>
    </location>
</feature>
<name>A0A2S7UZC6_9GAMM</name>
<dbReference type="PANTHER" id="PTHR44936:SF10">
    <property type="entry name" value="SENSOR PROTEIN RSTB"/>
    <property type="match status" value="1"/>
</dbReference>
<dbReference type="GO" id="GO:0005886">
    <property type="term" value="C:plasma membrane"/>
    <property type="evidence" value="ECO:0007669"/>
    <property type="project" value="UniProtKB-SubCell"/>
</dbReference>
<evidence type="ECO:0000256" key="7">
    <source>
        <dbReference type="ARBA" id="ARBA00022741"/>
    </source>
</evidence>
<dbReference type="SUPFAM" id="SSF55874">
    <property type="entry name" value="ATPase domain of HSP90 chaperone/DNA topoisomerase II/histidine kinase"/>
    <property type="match status" value="1"/>
</dbReference>
<comment type="catalytic activity">
    <reaction evidence="1">
        <text>ATP + protein L-histidine = ADP + protein N-phospho-L-histidine.</text>
        <dbReference type="EC" id="2.7.13.3"/>
    </reaction>
</comment>
<accession>A0A2S7UZC6</accession>
<dbReference type="Gene3D" id="3.30.565.10">
    <property type="entry name" value="Histidine kinase-like ATPase, C-terminal domain"/>
    <property type="match status" value="1"/>
</dbReference>
<dbReference type="InterPro" id="IPR036097">
    <property type="entry name" value="HisK_dim/P_sf"/>
</dbReference>
<protein>
    <recommendedName>
        <fullName evidence="3">histidine kinase</fullName>
        <ecNumber evidence="3">2.7.13.3</ecNumber>
    </recommendedName>
</protein>
<evidence type="ECO:0000256" key="9">
    <source>
        <dbReference type="ARBA" id="ARBA00022840"/>
    </source>
</evidence>
<dbReference type="InterPro" id="IPR003660">
    <property type="entry name" value="HAMP_dom"/>
</dbReference>
<keyword evidence="10" id="KW-0812">Transmembrane</keyword>
<feature type="transmembrane region" description="Helical" evidence="10">
    <location>
        <begin position="135"/>
        <end position="156"/>
    </location>
</feature>
<keyword evidence="6" id="KW-0808">Transferase</keyword>
<keyword evidence="7" id="KW-0547">Nucleotide-binding</keyword>
<evidence type="ECO:0000256" key="3">
    <source>
        <dbReference type="ARBA" id="ARBA00012438"/>
    </source>
</evidence>
<sequence length="431" mass="48978">MRLLTLSLITGVLVATIGLGWALDNLFYYFSPDTDNNIHNITTLETIGQDLSTTLNDLEQPKAFINNWPKQGHFNLVYFESSDIQLPQALMTQVREGQPLLLTDDNEISLYYFLSKHNSWLVVKSTLIDDGSNNASIKLILTLVFYAFLIFFIWMWTHPLIARLINLRNTAQAFGKGQLEQRIEVGAVSYVKDLELEFNQMAQRITNLVNDVKLIGSAVSHDMRTPLARMRFGIDTIAEEEDPAQQKRYLQRLGQDVDEMTKLVEVLLDYSRLEQVMINLDKTSVNISKLVEGCIHNKQSDKTQILFDSQKQLDFPDEDVMVTGDSKYLSILINNLLQNAINYGKSTVHVKLYQDKDNICLTIADDGAGFNDNHQDMLKPFVRGNAATDITKGYGMGLAIVNRITEWHNGQLKITRCETLLGARVEVRLPR</sequence>
<evidence type="ECO:0000256" key="2">
    <source>
        <dbReference type="ARBA" id="ARBA00004651"/>
    </source>
</evidence>
<dbReference type="GO" id="GO:0000155">
    <property type="term" value="F:phosphorelay sensor kinase activity"/>
    <property type="evidence" value="ECO:0007669"/>
    <property type="project" value="InterPro"/>
</dbReference>
<dbReference type="EC" id="2.7.13.3" evidence="3"/>
<dbReference type="SMART" id="SM00387">
    <property type="entry name" value="HATPase_c"/>
    <property type="match status" value="1"/>
</dbReference>
<keyword evidence="14" id="KW-1185">Reference proteome</keyword>
<dbReference type="PANTHER" id="PTHR44936">
    <property type="entry name" value="SENSOR PROTEIN CREC"/>
    <property type="match status" value="1"/>
</dbReference>
<dbReference type="Proteomes" id="UP000239007">
    <property type="component" value="Unassembled WGS sequence"/>
</dbReference>
<keyword evidence="4" id="KW-1003">Cell membrane</keyword>
<dbReference type="InterPro" id="IPR050980">
    <property type="entry name" value="2C_sensor_his_kinase"/>
</dbReference>